<comment type="similarity">
    <text evidence="1">Belongs to the bacterial secretin family.</text>
</comment>
<evidence type="ECO:0000313" key="4">
    <source>
        <dbReference type="Proteomes" id="UP000610203"/>
    </source>
</evidence>
<keyword evidence="4" id="KW-1185">Reference proteome</keyword>
<protein>
    <recommendedName>
        <fullName evidence="2">Type II/III secretion system secretin-like domain-containing protein</fullName>
    </recommendedName>
</protein>
<gene>
    <name evidence="3" type="ORF">GCM10016272_14020</name>
</gene>
<feature type="domain" description="Type II/III secretion system secretin-like" evidence="2">
    <location>
        <begin position="160"/>
        <end position="279"/>
    </location>
</feature>
<sequence length="300" mass="32767">MNKAKLTIKAKLSSALTSLKSVSYVRQTAFTLTFSVIIAILPATVQAATYQTYVIHTYGGDALLPSVRQQLNTSRDGGTVATYQDKLVLRTTAANYQAIQQLLSQIDRQPQALTVAVRVGNNSSTQGSIQQGQVIITNRGIQGAGMINQRNSQQQTNNLYQVQTLSGSAASISTGTLYALTQTYTYPTYNRPSGQIIIQQQVLLPTTQGIAVTPRLLANGQVEVQLSQVEERLVRSNASYNKNSHQATQGQRLDSTLIVPRGQWVTIGQISQNSQTQRSTYASNRAMNNTNSTPIWIMVQ</sequence>
<reference evidence="4" key="1">
    <citation type="journal article" date="2019" name="Int. J. Syst. Evol. Microbiol.">
        <title>The Global Catalogue of Microorganisms (GCM) 10K type strain sequencing project: providing services to taxonomists for standard genome sequencing and annotation.</title>
        <authorList>
            <consortium name="The Broad Institute Genomics Platform"/>
            <consortium name="The Broad Institute Genome Sequencing Center for Infectious Disease"/>
            <person name="Wu L."/>
            <person name="Ma J."/>
        </authorList>
    </citation>
    <scope>NUCLEOTIDE SEQUENCE [LARGE SCALE GENOMIC DNA]</scope>
    <source>
        <strain evidence="4">KCTC 42280</strain>
    </source>
</reference>
<accession>A0ABQ3GT01</accession>
<dbReference type="Pfam" id="PF00263">
    <property type="entry name" value="Secretin"/>
    <property type="match status" value="1"/>
</dbReference>
<organism evidence="3 4">
    <name type="scientific">Psychrobacter glaciei</name>
    <dbReference type="NCBI Taxonomy" id="619771"/>
    <lineage>
        <taxon>Bacteria</taxon>
        <taxon>Pseudomonadati</taxon>
        <taxon>Pseudomonadota</taxon>
        <taxon>Gammaproteobacteria</taxon>
        <taxon>Moraxellales</taxon>
        <taxon>Moraxellaceae</taxon>
        <taxon>Psychrobacter</taxon>
    </lineage>
</organism>
<dbReference type="EMBL" id="BMZR01000002">
    <property type="protein sequence ID" value="GHD31675.1"/>
    <property type="molecule type" value="Genomic_DNA"/>
</dbReference>
<comment type="caution">
    <text evidence="3">The sequence shown here is derived from an EMBL/GenBank/DDBJ whole genome shotgun (WGS) entry which is preliminary data.</text>
</comment>
<evidence type="ECO:0000313" key="3">
    <source>
        <dbReference type="EMBL" id="GHD31675.1"/>
    </source>
</evidence>
<evidence type="ECO:0000259" key="2">
    <source>
        <dbReference type="Pfam" id="PF00263"/>
    </source>
</evidence>
<name>A0ABQ3GT01_9GAMM</name>
<dbReference type="RefSeq" id="WP_189583752.1">
    <property type="nucleotide sequence ID" value="NZ_BMZR01000002.1"/>
</dbReference>
<dbReference type="Proteomes" id="UP000610203">
    <property type="component" value="Unassembled WGS sequence"/>
</dbReference>
<proteinExistence type="inferred from homology"/>
<evidence type="ECO:0000256" key="1">
    <source>
        <dbReference type="RuleBase" id="RU004003"/>
    </source>
</evidence>
<dbReference type="InterPro" id="IPR004846">
    <property type="entry name" value="T2SS/T3SS_dom"/>
</dbReference>